<keyword evidence="3" id="KW-0732">Signal</keyword>
<dbReference type="PANTHER" id="PTHR43048">
    <property type="entry name" value="METHYLMALONYL-COA EPIMERASE"/>
    <property type="match status" value="1"/>
</dbReference>
<dbReference type="AlphaFoldDB" id="A0A814TS33"/>
<dbReference type="Pfam" id="PF00903">
    <property type="entry name" value="Glyoxalase"/>
    <property type="match status" value="1"/>
</dbReference>
<dbReference type="GO" id="GO:0046872">
    <property type="term" value="F:metal ion binding"/>
    <property type="evidence" value="ECO:0007669"/>
    <property type="project" value="UniProtKB-KW"/>
</dbReference>
<keyword evidence="2" id="KW-0472">Membrane</keyword>
<gene>
    <name evidence="6" type="ORF">JXQ802_LOCUS35621</name>
    <name evidence="5" type="ORF">PYM288_LOCUS22963</name>
</gene>
<evidence type="ECO:0000313" key="8">
    <source>
        <dbReference type="Proteomes" id="UP000663870"/>
    </source>
</evidence>
<comment type="caution">
    <text evidence="5">The sequence shown here is derived from an EMBL/GenBank/DDBJ whole genome shotgun (WGS) entry which is preliminary data.</text>
</comment>
<organism evidence="5 7">
    <name type="scientific">Rotaria sordida</name>
    <dbReference type="NCBI Taxonomy" id="392033"/>
    <lineage>
        <taxon>Eukaryota</taxon>
        <taxon>Metazoa</taxon>
        <taxon>Spiralia</taxon>
        <taxon>Gnathifera</taxon>
        <taxon>Rotifera</taxon>
        <taxon>Eurotatoria</taxon>
        <taxon>Bdelloidea</taxon>
        <taxon>Philodinida</taxon>
        <taxon>Philodinidae</taxon>
        <taxon>Rotaria</taxon>
    </lineage>
</organism>
<feature type="domain" description="VOC" evidence="4">
    <location>
        <begin position="26"/>
        <end position="175"/>
    </location>
</feature>
<dbReference type="GO" id="GO:0046491">
    <property type="term" value="P:L-methylmalonyl-CoA metabolic process"/>
    <property type="evidence" value="ECO:0007669"/>
    <property type="project" value="TreeGrafter"/>
</dbReference>
<dbReference type="EMBL" id="CAJNOL010001773">
    <property type="protein sequence ID" value="CAF1416840.1"/>
    <property type="molecule type" value="Genomic_DNA"/>
</dbReference>
<keyword evidence="8" id="KW-1185">Reference proteome</keyword>
<dbReference type="PANTHER" id="PTHR43048:SF6">
    <property type="entry name" value="BLR8189 PROTEIN"/>
    <property type="match status" value="1"/>
</dbReference>
<dbReference type="Gene3D" id="3.10.180.10">
    <property type="entry name" value="2,3-Dihydroxybiphenyl 1,2-Dioxygenase, domain 1"/>
    <property type="match status" value="1"/>
</dbReference>
<evidence type="ECO:0000256" key="1">
    <source>
        <dbReference type="ARBA" id="ARBA00022723"/>
    </source>
</evidence>
<evidence type="ECO:0000256" key="3">
    <source>
        <dbReference type="SAM" id="SignalP"/>
    </source>
</evidence>
<feature type="signal peptide" evidence="3">
    <location>
        <begin position="1"/>
        <end position="17"/>
    </location>
</feature>
<dbReference type="InterPro" id="IPR037523">
    <property type="entry name" value="VOC_core"/>
</dbReference>
<feature type="chain" id="PRO_5035602827" description="VOC domain-containing protein" evidence="3">
    <location>
        <begin position="18"/>
        <end position="228"/>
    </location>
</feature>
<accession>A0A814TS33</accession>
<evidence type="ECO:0000313" key="7">
    <source>
        <dbReference type="Proteomes" id="UP000663854"/>
    </source>
</evidence>
<proteinExistence type="predicted"/>
<sequence length="228" mass="25441">MKFVILCFLWTLSITSSEQITTYARPINHIGYSVTDIDAVLGWYREVLGFTVLAAPVDIIVDNSTDMGILLSQMYPPEMKRVKMAHMTAGNGVGLELFQFIDPPTQRPNIASFEYTRAGLFHICVTDPEPENLVRRIVATGGKQLSPVLTVFPRQIYQAVYSLDPFGNLVEIMATSYERQMSNRDLNVTSQGGGSLTSTSRSSKSQQLVSIGFHIYLLIFIFFLCGPK</sequence>
<name>A0A814TS33_9BILA</name>
<keyword evidence="2" id="KW-1133">Transmembrane helix</keyword>
<dbReference type="InterPro" id="IPR051785">
    <property type="entry name" value="MMCE/EMCE_epimerase"/>
</dbReference>
<keyword evidence="2" id="KW-0812">Transmembrane</keyword>
<evidence type="ECO:0000313" key="5">
    <source>
        <dbReference type="EMBL" id="CAF1165104.1"/>
    </source>
</evidence>
<evidence type="ECO:0000313" key="6">
    <source>
        <dbReference type="EMBL" id="CAF1416840.1"/>
    </source>
</evidence>
<dbReference type="SUPFAM" id="SSF54593">
    <property type="entry name" value="Glyoxalase/Bleomycin resistance protein/Dihydroxybiphenyl dioxygenase"/>
    <property type="match status" value="1"/>
</dbReference>
<evidence type="ECO:0000256" key="2">
    <source>
        <dbReference type="SAM" id="Phobius"/>
    </source>
</evidence>
<feature type="transmembrane region" description="Helical" evidence="2">
    <location>
        <begin position="208"/>
        <end position="226"/>
    </location>
</feature>
<evidence type="ECO:0000259" key="4">
    <source>
        <dbReference type="PROSITE" id="PS51819"/>
    </source>
</evidence>
<dbReference type="Proteomes" id="UP000663870">
    <property type="component" value="Unassembled WGS sequence"/>
</dbReference>
<keyword evidence="1" id="KW-0479">Metal-binding</keyword>
<dbReference type="InterPro" id="IPR004360">
    <property type="entry name" value="Glyas_Fos-R_dOase_dom"/>
</dbReference>
<dbReference type="Proteomes" id="UP000663854">
    <property type="component" value="Unassembled WGS sequence"/>
</dbReference>
<dbReference type="InterPro" id="IPR029068">
    <property type="entry name" value="Glyas_Bleomycin-R_OHBP_Dase"/>
</dbReference>
<dbReference type="EMBL" id="CAJNOH010001026">
    <property type="protein sequence ID" value="CAF1165104.1"/>
    <property type="molecule type" value="Genomic_DNA"/>
</dbReference>
<dbReference type="PROSITE" id="PS51819">
    <property type="entry name" value="VOC"/>
    <property type="match status" value="1"/>
</dbReference>
<protein>
    <recommendedName>
        <fullName evidence="4">VOC domain-containing protein</fullName>
    </recommendedName>
</protein>
<dbReference type="GO" id="GO:0004493">
    <property type="term" value="F:methylmalonyl-CoA epimerase activity"/>
    <property type="evidence" value="ECO:0007669"/>
    <property type="project" value="TreeGrafter"/>
</dbReference>
<reference evidence="5" key="1">
    <citation type="submission" date="2021-02" db="EMBL/GenBank/DDBJ databases">
        <authorList>
            <person name="Nowell W R."/>
        </authorList>
    </citation>
    <scope>NUCLEOTIDE SEQUENCE</scope>
</reference>